<dbReference type="OMA" id="DVRHMIY"/>
<feature type="compositionally biased region" description="Low complexity" evidence="2">
    <location>
        <begin position="18"/>
        <end position="31"/>
    </location>
</feature>
<keyword evidence="1" id="KW-0175">Coiled coil</keyword>
<evidence type="ECO:0000313" key="4">
    <source>
        <dbReference type="Proteomes" id="UP000277928"/>
    </source>
</evidence>
<evidence type="ECO:0000313" key="3">
    <source>
        <dbReference type="EMBL" id="VDK82292.1"/>
    </source>
</evidence>
<organism evidence="3 4">
    <name type="scientific">Litomosoides sigmodontis</name>
    <name type="common">Filarial nematode worm</name>
    <dbReference type="NCBI Taxonomy" id="42156"/>
    <lineage>
        <taxon>Eukaryota</taxon>
        <taxon>Metazoa</taxon>
        <taxon>Ecdysozoa</taxon>
        <taxon>Nematoda</taxon>
        <taxon>Chromadorea</taxon>
        <taxon>Rhabditida</taxon>
        <taxon>Spirurina</taxon>
        <taxon>Spiruromorpha</taxon>
        <taxon>Filarioidea</taxon>
        <taxon>Onchocercidae</taxon>
        <taxon>Litomosoides</taxon>
    </lineage>
</organism>
<dbReference type="EMBL" id="UYRX01000442">
    <property type="protein sequence ID" value="VDK82292.1"/>
    <property type="molecule type" value="Genomic_DNA"/>
</dbReference>
<dbReference type="STRING" id="42156.A0A3P6T303"/>
<dbReference type="Gene3D" id="1.20.1270.60">
    <property type="entry name" value="Arfaptin homology (AH) domain/BAR domain"/>
    <property type="match status" value="1"/>
</dbReference>
<feature type="compositionally biased region" description="Basic residues" evidence="2">
    <location>
        <begin position="304"/>
        <end position="315"/>
    </location>
</feature>
<protein>
    <submittedName>
        <fullName evidence="3">Uncharacterized protein</fullName>
    </submittedName>
</protein>
<name>A0A3P6T303_LITSI</name>
<reference evidence="3 4" key="1">
    <citation type="submission" date="2018-08" db="EMBL/GenBank/DDBJ databases">
        <authorList>
            <person name="Laetsch R D."/>
            <person name="Stevens L."/>
            <person name="Kumar S."/>
            <person name="Blaxter L. M."/>
        </authorList>
    </citation>
    <scope>NUCLEOTIDE SEQUENCE [LARGE SCALE GENOMIC DNA]</scope>
</reference>
<gene>
    <name evidence="3" type="ORF">NLS_LOCUS5682</name>
</gene>
<feature type="region of interest" description="Disordered" evidence="2">
    <location>
        <begin position="299"/>
        <end position="329"/>
    </location>
</feature>
<evidence type="ECO:0000256" key="2">
    <source>
        <dbReference type="SAM" id="MobiDB-lite"/>
    </source>
</evidence>
<feature type="coiled-coil region" evidence="1">
    <location>
        <begin position="136"/>
        <end position="213"/>
    </location>
</feature>
<feature type="region of interest" description="Disordered" evidence="2">
    <location>
        <begin position="18"/>
        <end position="44"/>
    </location>
</feature>
<keyword evidence="4" id="KW-1185">Reference proteome</keyword>
<dbReference type="OrthoDB" id="5803434at2759"/>
<dbReference type="AlphaFoldDB" id="A0A3P6T303"/>
<proteinExistence type="predicted"/>
<dbReference type="InterPro" id="IPR027267">
    <property type="entry name" value="AH/BAR_dom_sf"/>
</dbReference>
<evidence type="ECO:0000256" key="1">
    <source>
        <dbReference type="SAM" id="Coils"/>
    </source>
</evidence>
<sequence>MNNLSRFQRHSCSALPAVNSSSNVSGDCSGSRDNGDKTDRPFRRRRTTSFVKLSQFLHTGNVGCTGSIQSALQDLSTTGKLMTKIAESQRRGMESLAIWAHSAGNAAIDDVVQQSRQLYEMFTDKELEFVRQYTHYVQQLQKIADAERAVKDAEENVMNLEEKEKKLKREIEKGGSFFKHRRGGDIYLLNQKLEETRASRGRAEQILSDLRAEMEVVKMFRFRNGMQGIADAYQDFARSCQSIFNCQREIIEMVPAVSNQDVRHMIYRGSTLTRNRVENLRRSLQYELTMSENNSWSSAAISAPKRRSEPRHHVYKSPNDSPPPPYTSAAASINMVLPEYQTGTTDCQRDSAEIQTCSHCGQSVQ</sequence>
<accession>A0A3P6T303</accession>
<dbReference type="Proteomes" id="UP000277928">
    <property type="component" value="Unassembled WGS sequence"/>
</dbReference>